<proteinExistence type="predicted"/>
<dbReference type="AlphaFoldDB" id="A0A2S4WM66"/>
<gene>
    <name evidence="1" type="ORF">PSHT_00856</name>
</gene>
<accession>A0A2S4WM66</accession>
<keyword evidence="2" id="KW-1185">Reference proteome</keyword>
<dbReference type="OrthoDB" id="5409596at2759"/>
<protein>
    <submittedName>
        <fullName evidence="1">Uncharacterized protein</fullName>
    </submittedName>
</protein>
<dbReference type="Proteomes" id="UP000238274">
    <property type="component" value="Unassembled WGS sequence"/>
</dbReference>
<name>A0A2S4WM66_9BASI</name>
<dbReference type="VEuPathDB" id="FungiDB:PSHT_00856"/>
<reference evidence="2" key="2">
    <citation type="journal article" date="2018" name="BMC Genomics">
        <title>Genomic insights into host adaptation between the wheat stripe rust pathogen (Puccinia striiformis f. sp. tritici) and the barley stripe rust pathogen (Puccinia striiformis f. sp. hordei).</title>
        <authorList>
            <person name="Xia C."/>
            <person name="Wang M."/>
            <person name="Yin C."/>
            <person name="Cornejo O.E."/>
            <person name="Hulbert S.H."/>
            <person name="Chen X."/>
        </authorList>
    </citation>
    <scope>NUCLEOTIDE SEQUENCE [LARGE SCALE GENOMIC DNA]</scope>
    <source>
        <strain evidence="2">93TX-2</strain>
    </source>
</reference>
<dbReference type="EMBL" id="PKSM01000006">
    <property type="protein sequence ID" value="POW22858.1"/>
    <property type="molecule type" value="Genomic_DNA"/>
</dbReference>
<evidence type="ECO:0000313" key="1">
    <source>
        <dbReference type="EMBL" id="POW22858.1"/>
    </source>
</evidence>
<sequence length="77" mass="8388">MDNSLASSLDTIKVFPSGKDVTDDKLVPALVYSGSCNCTLTVLEVIDWAHESRGACYLANNTWTETSELALEFEFPG</sequence>
<evidence type="ECO:0000313" key="2">
    <source>
        <dbReference type="Proteomes" id="UP000238274"/>
    </source>
</evidence>
<organism evidence="1 2">
    <name type="scientific">Puccinia striiformis</name>
    <dbReference type="NCBI Taxonomy" id="27350"/>
    <lineage>
        <taxon>Eukaryota</taxon>
        <taxon>Fungi</taxon>
        <taxon>Dikarya</taxon>
        <taxon>Basidiomycota</taxon>
        <taxon>Pucciniomycotina</taxon>
        <taxon>Pucciniomycetes</taxon>
        <taxon>Pucciniales</taxon>
        <taxon>Pucciniaceae</taxon>
        <taxon>Puccinia</taxon>
    </lineage>
</organism>
<comment type="caution">
    <text evidence="1">The sequence shown here is derived from an EMBL/GenBank/DDBJ whole genome shotgun (WGS) entry which is preliminary data.</text>
</comment>
<reference evidence="2" key="3">
    <citation type="journal article" date="2018" name="Mol. Plant Microbe Interact.">
        <title>Genome sequence resources for the wheat stripe rust pathogen (Puccinia striiformis f. sp. tritici) and the barley stripe rust pathogen (Puccinia striiformis f. sp. hordei).</title>
        <authorList>
            <person name="Xia C."/>
            <person name="Wang M."/>
            <person name="Yin C."/>
            <person name="Cornejo O.E."/>
            <person name="Hulbert S.H."/>
            <person name="Chen X."/>
        </authorList>
    </citation>
    <scope>NUCLEOTIDE SEQUENCE [LARGE SCALE GENOMIC DNA]</scope>
    <source>
        <strain evidence="2">93TX-2</strain>
    </source>
</reference>
<reference evidence="1 2" key="1">
    <citation type="submission" date="2017-12" db="EMBL/GenBank/DDBJ databases">
        <title>Gene loss provides genomic basis for host adaptation in cereal stripe rust fungi.</title>
        <authorList>
            <person name="Xia C."/>
        </authorList>
    </citation>
    <scope>NUCLEOTIDE SEQUENCE [LARGE SCALE GENOMIC DNA]</scope>
    <source>
        <strain evidence="1 2">93TX-2</strain>
    </source>
</reference>